<evidence type="ECO:0000256" key="21">
    <source>
        <dbReference type="PIRSR" id="PIRSR000006-2"/>
    </source>
</evidence>
<keyword evidence="9 22" id="KW-0812">Transmembrane</keyword>
<keyword evidence="16 20" id="KW-0408">Iron</keyword>
<evidence type="ECO:0000256" key="6">
    <source>
        <dbReference type="ARBA" id="ARBA00022519"/>
    </source>
</evidence>
<reference evidence="24 25" key="1">
    <citation type="submission" date="2018-06" db="EMBL/GenBank/DDBJ databases">
        <authorList>
            <consortium name="Pathogen Informatics"/>
            <person name="Doyle S."/>
        </authorList>
    </citation>
    <scope>NUCLEOTIDE SEQUENCE [LARGE SCALE GENOMIC DNA]</scope>
    <source>
        <strain evidence="24 25">NCTC13102</strain>
    </source>
</reference>
<feature type="binding site" description="covalent" evidence="21">
    <location>
        <position position="127"/>
    </location>
    <ligand>
        <name>heme c</name>
        <dbReference type="ChEBI" id="CHEBI:61717"/>
        <label>1</label>
    </ligand>
</feature>
<keyword evidence="4" id="KW-0813">Transport</keyword>
<keyword evidence="11" id="KW-0677">Repeat</keyword>
<comment type="pathway">
    <text evidence="2">Energy metabolism; oxidative phosphorylation.</text>
</comment>
<evidence type="ECO:0000259" key="23">
    <source>
        <dbReference type="PROSITE" id="PS51007"/>
    </source>
</evidence>
<accession>A0A2X3B1Q8</accession>
<keyword evidence="14 22" id="KW-1133">Transmembrane helix</keyword>
<name>A0A2X3B1Q8_9HELI</name>
<dbReference type="InterPro" id="IPR004678">
    <property type="entry name" value="Cyt_c_oxidase_cbb3_su3"/>
</dbReference>
<dbReference type="NCBIfam" id="TIGR00782">
    <property type="entry name" value="ccoP"/>
    <property type="match status" value="1"/>
</dbReference>
<evidence type="ECO:0000256" key="19">
    <source>
        <dbReference type="ARBA" id="ARBA00029635"/>
    </source>
</evidence>
<evidence type="ECO:0000313" key="25">
    <source>
        <dbReference type="Proteomes" id="UP000250166"/>
    </source>
</evidence>
<dbReference type="GO" id="GO:0005886">
    <property type="term" value="C:plasma membrane"/>
    <property type="evidence" value="ECO:0007669"/>
    <property type="project" value="UniProtKB-SubCell"/>
</dbReference>
<evidence type="ECO:0000256" key="18">
    <source>
        <dbReference type="ARBA" id="ARBA00023136"/>
    </source>
</evidence>
<evidence type="ECO:0000313" key="24">
    <source>
        <dbReference type="EMBL" id="SQB99168.1"/>
    </source>
</evidence>
<feature type="domain" description="Cytochrome c" evidence="23">
    <location>
        <begin position="205"/>
        <end position="288"/>
    </location>
</feature>
<dbReference type="EMBL" id="UAWL01000006">
    <property type="protein sequence ID" value="SQB99168.1"/>
    <property type="molecule type" value="Genomic_DNA"/>
</dbReference>
<evidence type="ECO:0000256" key="1">
    <source>
        <dbReference type="ARBA" id="ARBA00004533"/>
    </source>
</evidence>
<evidence type="ECO:0000256" key="14">
    <source>
        <dbReference type="ARBA" id="ARBA00022989"/>
    </source>
</evidence>
<evidence type="ECO:0000256" key="22">
    <source>
        <dbReference type="SAM" id="Phobius"/>
    </source>
</evidence>
<evidence type="ECO:0000256" key="2">
    <source>
        <dbReference type="ARBA" id="ARBA00004673"/>
    </source>
</evidence>
<feature type="transmembrane region" description="Helical" evidence="22">
    <location>
        <begin position="60"/>
        <end position="79"/>
    </location>
</feature>
<keyword evidence="8" id="KW-0679">Respiratory chain</keyword>
<dbReference type="InterPro" id="IPR009056">
    <property type="entry name" value="Cyt_c-like_dom"/>
</dbReference>
<evidence type="ECO:0000256" key="13">
    <source>
        <dbReference type="ARBA" id="ARBA00022982"/>
    </source>
</evidence>
<evidence type="ECO:0000256" key="10">
    <source>
        <dbReference type="ARBA" id="ARBA00022723"/>
    </source>
</evidence>
<dbReference type="Gene3D" id="1.10.760.10">
    <property type="entry name" value="Cytochrome c-like domain"/>
    <property type="match status" value="2"/>
</dbReference>
<feature type="binding site" description="covalent" evidence="21">
    <location>
        <position position="130"/>
    </location>
    <ligand>
        <name>heme c</name>
        <dbReference type="ChEBI" id="CHEBI:61717"/>
        <label>1</label>
    </ligand>
</feature>
<evidence type="ECO:0000256" key="9">
    <source>
        <dbReference type="ARBA" id="ARBA00022692"/>
    </source>
</evidence>
<dbReference type="GO" id="GO:0009055">
    <property type="term" value="F:electron transfer activity"/>
    <property type="evidence" value="ECO:0007669"/>
    <property type="project" value="InterPro"/>
</dbReference>
<keyword evidence="10 20" id="KW-0479">Metal-binding</keyword>
<evidence type="ECO:0000256" key="4">
    <source>
        <dbReference type="ARBA" id="ARBA00022448"/>
    </source>
</evidence>
<dbReference type="GO" id="GO:0006119">
    <property type="term" value="P:oxidative phosphorylation"/>
    <property type="evidence" value="ECO:0007669"/>
    <property type="project" value="UniProtKB-UniPathway"/>
</dbReference>
<feature type="binding site" description="axial binding residue" evidence="20">
    <location>
        <position position="264"/>
    </location>
    <ligand>
        <name>heme c</name>
        <dbReference type="ChEBI" id="CHEBI:61717"/>
        <label>1</label>
    </ligand>
    <ligandPart>
        <name>Fe</name>
        <dbReference type="ChEBI" id="CHEBI:18248"/>
    </ligandPart>
</feature>
<evidence type="ECO:0000256" key="3">
    <source>
        <dbReference type="ARBA" id="ARBA00006113"/>
    </source>
</evidence>
<feature type="binding site" description="axial binding residue" evidence="20">
    <location>
        <position position="172"/>
    </location>
    <ligand>
        <name>heme c</name>
        <dbReference type="ChEBI" id="CHEBI:61717"/>
        <label>2</label>
    </ligand>
    <ligandPart>
        <name>Fe</name>
        <dbReference type="ChEBI" id="CHEBI:18248"/>
    </ligandPart>
</feature>
<comment type="subcellular location">
    <subcellularLocation>
        <location evidence="1">Cell inner membrane</location>
    </subcellularLocation>
</comment>
<dbReference type="PROSITE" id="PS51007">
    <property type="entry name" value="CYTC"/>
    <property type="match status" value="2"/>
</dbReference>
<evidence type="ECO:0000256" key="11">
    <source>
        <dbReference type="ARBA" id="ARBA00022737"/>
    </source>
</evidence>
<comment type="similarity">
    <text evidence="3">Belongs to the CcoP / FixP family.</text>
</comment>
<keyword evidence="17" id="KW-0406">Ion transport</keyword>
<feature type="transmembrane region" description="Helical" evidence="22">
    <location>
        <begin position="12"/>
        <end position="31"/>
    </location>
</feature>
<keyword evidence="5" id="KW-1003">Cell membrane</keyword>
<evidence type="ECO:0000256" key="20">
    <source>
        <dbReference type="PIRSR" id="PIRSR000006-1"/>
    </source>
</evidence>
<evidence type="ECO:0000256" key="5">
    <source>
        <dbReference type="ARBA" id="ARBA00022475"/>
    </source>
</evidence>
<proteinExistence type="inferred from homology"/>
<comment type="cofactor">
    <cofactor evidence="21">
        <name>heme c</name>
        <dbReference type="ChEBI" id="CHEBI:61717"/>
    </cofactor>
    <text evidence="21">Binds 2 heme C groups per subunit.</text>
</comment>
<evidence type="ECO:0000256" key="16">
    <source>
        <dbReference type="ARBA" id="ARBA00023004"/>
    </source>
</evidence>
<feature type="domain" description="Cytochrome c" evidence="23">
    <location>
        <begin position="114"/>
        <end position="194"/>
    </location>
</feature>
<dbReference type="RefSeq" id="WP_023948623.1">
    <property type="nucleotide sequence ID" value="NZ_JAERIV010000002.1"/>
</dbReference>
<dbReference type="GO" id="GO:0020037">
    <property type="term" value="F:heme binding"/>
    <property type="evidence" value="ECO:0007669"/>
    <property type="project" value="InterPro"/>
</dbReference>
<dbReference type="PANTHER" id="PTHR33751:SF1">
    <property type="entry name" value="CBB3-TYPE CYTOCHROME C OXIDASE SUBUNIT FIXP"/>
    <property type="match status" value="1"/>
</dbReference>
<evidence type="ECO:0000256" key="15">
    <source>
        <dbReference type="ARBA" id="ARBA00023002"/>
    </source>
</evidence>
<dbReference type="Pfam" id="PF14715">
    <property type="entry name" value="FixP_N"/>
    <property type="match status" value="1"/>
</dbReference>
<dbReference type="PIRSF" id="PIRSF000006">
    <property type="entry name" value="Cbb3-Cox_fixP"/>
    <property type="match status" value="1"/>
</dbReference>
<dbReference type="InterPro" id="IPR050597">
    <property type="entry name" value="Cytochrome_c_Oxidase_Subunit"/>
</dbReference>
<evidence type="ECO:0000256" key="7">
    <source>
        <dbReference type="ARBA" id="ARBA00022617"/>
    </source>
</evidence>
<evidence type="ECO:0000256" key="8">
    <source>
        <dbReference type="ARBA" id="ARBA00022660"/>
    </source>
</evidence>
<feature type="binding site" description="axial binding residue" evidence="20">
    <location>
        <position position="131"/>
    </location>
    <ligand>
        <name>heme c</name>
        <dbReference type="ChEBI" id="CHEBI:61717"/>
        <label>1</label>
    </ligand>
    <ligandPart>
        <name>Fe</name>
        <dbReference type="ChEBI" id="CHEBI:18248"/>
    </ligandPart>
</feature>
<dbReference type="GO" id="GO:0016491">
    <property type="term" value="F:oxidoreductase activity"/>
    <property type="evidence" value="ECO:0007669"/>
    <property type="project" value="UniProtKB-KW"/>
</dbReference>
<keyword evidence="18 22" id="KW-0472">Membrane</keyword>
<dbReference type="GO" id="GO:0046872">
    <property type="term" value="F:metal ion binding"/>
    <property type="evidence" value="ECO:0007669"/>
    <property type="project" value="UniProtKB-KW"/>
</dbReference>
<dbReference type="SUPFAM" id="SSF46626">
    <property type="entry name" value="Cytochrome c"/>
    <property type="match status" value="2"/>
</dbReference>
<keyword evidence="6" id="KW-0997">Cell inner membrane</keyword>
<dbReference type="InterPro" id="IPR032858">
    <property type="entry name" value="CcoP_N"/>
</dbReference>
<dbReference type="InterPro" id="IPR036909">
    <property type="entry name" value="Cyt_c-like_dom_sf"/>
</dbReference>
<dbReference type="UniPathway" id="UPA00705"/>
<dbReference type="AlphaFoldDB" id="A0A2X3B1Q8"/>
<dbReference type="InterPro" id="IPR038414">
    <property type="entry name" value="CcoP_N_sf"/>
</dbReference>
<keyword evidence="12" id="KW-0375">Hydrogen ion transport</keyword>
<organism evidence="24 25">
    <name type="scientific">Helicobacter fennelliae</name>
    <dbReference type="NCBI Taxonomy" id="215"/>
    <lineage>
        <taxon>Bacteria</taxon>
        <taxon>Pseudomonadati</taxon>
        <taxon>Campylobacterota</taxon>
        <taxon>Epsilonproteobacteria</taxon>
        <taxon>Campylobacterales</taxon>
        <taxon>Helicobacteraceae</taxon>
        <taxon>Helicobacter</taxon>
    </lineage>
</organism>
<feature type="binding site" description="covalent" evidence="21">
    <location>
        <position position="218"/>
    </location>
    <ligand>
        <name>heme c</name>
        <dbReference type="ChEBI" id="CHEBI:61717"/>
        <label>2</label>
    </ligand>
</feature>
<evidence type="ECO:0000256" key="12">
    <source>
        <dbReference type="ARBA" id="ARBA00022781"/>
    </source>
</evidence>
<keyword evidence="13" id="KW-0249">Electron transport</keyword>
<gene>
    <name evidence="24" type="primary">ccoP</name>
    <name evidence="24" type="ORF">NCTC13102_01616</name>
</gene>
<evidence type="ECO:0000256" key="17">
    <source>
        <dbReference type="ARBA" id="ARBA00023065"/>
    </source>
</evidence>
<feature type="binding site" description="covalent" evidence="21">
    <location>
        <position position="221"/>
    </location>
    <ligand>
        <name>heme c</name>
        <dbReference type="ChEBI" id="CHEBI:61717"/>
        <label>2</label>
    </ligand>
</feature>
<dbReference type="GO" id="GO:1902600">
    <property type="term" value="P:proton transmembrane transport"/>
    <property type="evidence" value="ECO:0007669"/>
    <property type="project" value="UniProtKB-KW"/>
</dbReference>
<dbReference type="Gene3D" id="6.10.280.130">
    <property type="match status" value="1"/>
</dbReference>
<dbReference type="Pfam" id="PF13442">
    <property type="entry name" value="Cytochrome_CBB3"/>
    <property type="match status" value="2"/>
</dbReference>
<sequence length="291" mass="32399">MNWLSDSINQIVLVAATLILLITIYVVGFYFKKMKEAKADGELTDHEWDGIREFKNNIPIGWLLSFIVLIFWGVWYIFFGFPLNSFSQIGQYNDEKKAYNERFEKEWSGLSQSDKISMGEGIFLVQCSQCHGINAEGIDGKAQNLRRWGKEEGIIDVINHGSVGLNYMAGEMSAGLVATQEEAKQVAAYVMKTFSPDKATKYTESDVEAGKIVYDNVCSTCHGVSGKGDGQGIEGFAPDLTTYGSHDFVKRVLDGGKKGFIGQMPSFNYVNFNDVQIDALAAYIHSLRAQD</sequence>
<keyword evidence="15 24" id="KW-0560">Oxidoreductase</keyword>
<keyword evidence="7 21" id="KW-0349">Heme</keyword>
<dbReference type="PANTHER" id="PTHR33751">
    <property type="entry name" value="CBB3-TYPE CYTOCHROME C OXIDASE SUBUNIT FIXP"/>
    <property type="match status" value="1"/>
</dbReference>
<dbReference type="Proteomes" id="UP000250166">
    <property type="component" value="Unassembled WGS sequence"/>
</dbReference>
<feature type="binding site" description="axial binding residue" evidence="20">
    <location>
        <position position="222"/>
    </location>
    <ligand>
        <name>heme c</name>
        <dbReference type="ChEBI" id="CHEBI:61717"/>
        <label>2</label>
    </ligand>
    <ligandPart>
        <name>Fe</name>
        <dbReference type="ChEBI" id="CHEBI:18248"/>
    </ligandPart>
</feature>
<protein>
    <recommendedName>
        <fullName evidence="19">Cytochrome c oxidase subunit III</fullName>
    </recommendedName>
</protein>